<gene>
    <name evidence="2" type="ORF">EXIGLDRAFT_779053</name>
</gene>
<dbReference type="InterPro" id="IPR000719">
    <property type="entry name" value="Prot_kinase_dom"/>
</dbReference>
<dbReference type="GO" id="GO:0005524">
    <property type="term" value="F:ATP binding"/>
    <property type="evidence" value="ECO:0007669"/>
    <property type="project" value="InterPro"/>
</dbReference>
<dbReference type="InterPro" id="IPR040976">
    <property type="entry name" value="Pkinase_fungal"/>
</dbReference>
<dbReference type="InterPro" id="IPR011009">
    <property type="entry name" value="Kinase-like_dom_sf"/>
</dbReference>
<feature type="domain" description="Protein kinase" evidence="1">
    <location>
        <begin position="1"/>
        <end position="211"/>
    </location>
</feature>
<dbReference type="SUPFAM" id="SSF56112">
    <property type="entry name" value="Protein kinase-like (PK-like)"/>
    <property type="match status" value="1"/>
</dbReference>
<dbReference type="Proteomes" id="UP000077266">
    <property type="component" value="Unassembled WGS sequence"/>
</dbReference>
<accession>A0A165C8W9</accession>
<dbReference type="PROSITE" id="PS50011">
    <property type="entry name" value="PROTEIN_KINASE_DOM"/>
    <property type="match status" value="1"/>
</dbReference>
<dbReference type="EMBL" id="KV426350">
    <property type="protein sequence ID" value="KZV82036.1"/>
    <property type="molecule type" value="Genomic_DNA"/>
</dbReference>
<dbReference type="GO" id="GO:0004672">
    <property type="term" value="F:protein kinase activity"/>
    <property type="evidence" value="ECO:0007669"/>
    <property type="project" value="InterPro"/>
</dbReference>
<sequence length="301" mass="34013">MRPSIYIVARPSSKYSSDHELLKGLASMVKVLSYLHAQGFVHGHITYSNMMLCDSQPESTGILIDFDFMLPCRGDSRTTRSDGHRAAEQQIEFSKLPWFQRKQRVWHSNEYFAAYDVLRSHSLHAQHHFTYAPEHDAESTYWVIGYIILERVLESFPESERKLQGSTTDARGIEHSTTTLYAELMAISAAHFGRVEFEKIMRSRQDGGPLLWWTKVPKMAALVARVFHEPTLGLLAAMAQEVVQPLPTAITRVLAEGKKISQNAARQGETVPPHTTFELAKLKGYIDTALAAERKRLGLST</sequence>
<dbReference type="Pfam" id="PF17667">
    <property type="entry name" value="Pkinase_fungal"/>
    <property type="match status" value="1"/>
</dbReference>
<organism evidence="2 3">
    <name type="scientific">Exidia glandulosa HHB12029</name>
    <dbReference type="NCBI Taxonomy" id="1314781"/>
    <lineage>
        <taxon>Eukaryota</taxon>
        <taxon>Fungi</taxon>
        <taxon>Dikarya</taxon>
        <taxon>Basidiomycota</taxon>
        <taxon>Agaricomycotina</taxon>
        <taxon>Agaricomycetes</taxon>
        <taxon>Auriculariales</taxon>
        <taxon>Exidiaceae</taxon>
        <taxon>Exidia</taxon>
    </lineage>
</organism>
<keyword evidence="3" id="KW-1185">Reference proteome</keyword>
<dbReference type="Gene3D" id="1.10.510.10">
    <property type="entry name" value="Transferase(Phosphotransferase) domain 1"/>
    <property type="match status" value="1"/>
</dbReference>
<dbReference type="InParanoid" id="A0A165C8W9"/>
<dbReference type="OrthoDB" id="3271139at2759"/>
<evidence type="ECO:0000313" key="2">
    <source>
        <dbReference type="EMBL" id="KZV82036.1"/>
    </source>
</evidence>
<reference evidence="2 3" key="1">
    <citation type="journal article" date="2016" name="Mol. Biol. Evol.">
        <title>Comparative Genomics of Early-Diverging Mushroom-Forming Fungi Provides Insights into the Origins of Lignocellulose Decay Capabilities.</title>
        <authorList>
            <person name="Nagy L.G."/>
            <person name="Riley R."/>
            <person name="Tritt A."/>
            <person name="Adam C."/>
            <person name="Daum C."/>
            <person name="Floudas D."/>
            <person name="Sun H."/>
            <person name="Yadav J.S."/>
            <person name="Pangilinan J."/>
            <person name="Larsson K.H."/>
            <person name="Matsuura K."/>
            <person name="Barry K."/>
            <person name="Labutti K."/>
            <person name="Kuo R."/>
            <person name="Ohm R.A."/>
            <person name="Bhattacharya S.S."/>
            <person name="Shirouzu T."/>
            <person name="Yoshinaga Y."/>
            <person name="Martin F.M."/>
            <person name="Grigoriev I.V."/>
            <person name="Hibbett D.S."/>
        </authorList>
    </citation>
    <scope>NUCLEOTIDE SEQUENCE [LARGE SCALE GENOMIC DNA]</scope>
    <source>
        <strain evidence="2 3">HHB12029</strain>
    </source>
</reference>
<dbReference type="AlphaFoldDB" id="A0A165C8W9"/>
<evidence type="ECO:0000259" key="1">
    <source>
        <dbReference type="PROSITE" id="PS50011"/>
    </source>
</evidence>
<protein>
    <recommendedName>
        <fullName evidence="1">Protein kinase domain-containing protein</fullName>
    </recommendedName>
</protein>
<evidence type="ECO:0000313" key="3">
    <source>
        <dbReference type="Proteomes" id="UP000077266"/>
    </source>
</evidence>
<name>A0A165C8W9_EXIGL</name>
<proteinExistence type="predicted"/>